<dbReference type="AlphaFoldDB" id="A0AAW7DUR7"/>
<reference evidence="13" key="2">
    <citation type="journal article" date="2022" name="Sci. Total Environ.">
        <title>Prevalence, transmission, and molecular epidemiology of tet(X)-positive bacteria among humans, animals, and environmental niches in China: An epidemiological, and genomic-based study.</title>
        <authorList>
            <person name="Dong N."/>
            <person name="Zeng Y."/>
            <person name="Cai C."/>
            <person name="Sun C."/>
            <person name="Lu J."/>
            <person name="Liu C."/>
            <person name="Zhou H."/>
            <person name="Sun Q."/>
            <person name="Shu L."/>
            <person name="Wang H."/>
            <person name="Wang Y."/>
            <person name="Wang S."/>
            <person name="Wu C."/>
            <person name="Chan E.W."/>
            <person name="Chen G."/>
            <person name="Shen Z."/>
            <person name="Chen S."/>
            <person name="Zhang R."/>
        </authorList>
    </citation>
    <scope>NUCLEOTIDE SEQUENCE</scope>
    <source>
        <strain evidence="13">DF46-2-2</strain>
    </source>
</reference>
<accession>A0AAW7DUR7</accession>
<dbReference type="InterPro" id="IPR036950">
    <property type="entry name" value="PBP_transglycosylase"/>
</dbReference>
<keyword evidence="3 11" id="KW-0328">Glycosyltransferase</keyword>
<evidence type="ECO:0000256" key="10">
    <source>
        <dbReference type="ARBA" id="ARBA00023316"/>
    </source>
</evidence>
<dbReference type="EC" id="2.4.99.28" evidence="11"/>
<evidence type="ECO:0000256" key="3">
    <source>
        <dbReference type="ARBA" id="ARBA00022676"/>
    </source>
</evidence>
<name>A0AAW7DUR7_9GAMM</name>
<dbReference type="PANTHER" id="PTHR30400">
    <property type="entry name" value="MONOFUNCTIONAL BIOSYNTHETIC PEPTIDOGLYCAN TRANSGLYCOSYLASE"/>
    <property type="match status" value="1"/>
</dbReference>
<comment type="catalytic activity">
    <reaction evidence="11">
        <text>[GlcNAc-(1-&gt;4)-Mur2Ac(oyl-L-Ala-gamma-D-Glu-L-Lys-D-Ala-D-Ala)](n)-di-trans,octa-cis-undecaprenyl diphosphate + beta-D-GlcNAc-(1-&gt;4)-Mur2Ac(oyl-L-Ala-gamma-D-Glu-L-Lys-D-Ala-D-Ala)-di-trans,octa-cis-undecaprenyl diphosphate = [GlcNAc-(1-&gt;4)-Mur2Ac(oyl-L-Ala-gamma-D-Glu-L-Lys-D-Ala-D-Ala)](n+1)-di-trans,octa-cis-undecaprenyl diphosphate + di-trans,octa-cis-undecaprenyl diphosphate + H(+)</text>
        <dbReference type="Rhea" id="RHEA:23708"/>
        <dbReference type="Rhea" id="RHEA-COMP:9602"/>
        <dbReference type="Rhea" id="RHEA-COMP:9603"/>
        <dbReference type="ChEBI" id="CHEBI:15378"/>
        <dbReference type="ChEBI" id="CHEBI:58405"/>
        <dbReference type="ChEBI" id="CHEBI:60033"/>
        <dbReference type="ChEBI" id="CHEBI:78435"/>
        <dbReference type="EC" id="2.4.99.28"/>
    </reaction>
</comment>
<dbReference type="InterPro" id="IPR001264">
    <property type="entry name" value="Glyco_trans_51"/>
</dbReference>
<dbReference type="SUPFAM" id="SSF53955">
    <property type="entry name" value="Lysozyme-like"/>
    <property type="match status" value="1"/>
</dbReference>
<comment type="similarity">
    <text evidence="11">Belongs to the glycosyltransferase 51 family.</text>
</comment>
<evidence type="ECO:0000259" key="12">
    <source>
        <dbReference type="Pfam" id="PF00912"/>
    </source>
</evidence>
<keyword evidence="1 11" id="KW-1003">Cell membrane</keyword>
<reference evidence="13" key="1">
    <citation type="submission" date="2020-06" db="EMBL/GenBank/DDBJ databases">
        <authorList>
            <person name="Dong N."/>
        </authorList>
    </citation>
    <scope>NUCLEOTIDE SEQUENCE</scope>
    <source>
        <strain evidence="13">DF46-2-2</strain>
    </source>
</reference>
<sequence>MFKKISRWLFLASLAVMGLSILSVLSVRWMNPPFSMLMLERKLSAITQGQSYALNYQWRDFDSFPDHLKLSIIAAEDQRFAQHRGFDLTAIKAAYRHNKTAATVRGASTLTQQVAKNLFLWSSRSWLRKALEAWFTLWIELFWNKERILTVYLNIAEWGPGVFGAEAAAQYYFQHPAPYLNPQQSALLAASLPSPLTRRPDQPTVQMLNSARWIQQQIRQLGGSHYLNRLKPKPSRNLAANVWQRLQEQLSNINRIPEEL</sequence>
<dbReference type="GO" id="GO:0071555">
    <property type="term" value="P:cell wall organization"/>
    <property type="evidence" value="ECO:0007669"/>
    <property type="project" value="UniProtKB-KW"/>
</dbReference>
<proteinExistence type="inferred from homology"/>
<dbReference type="RefSeq" id="WP_064496123.1">
    <property type="nucleotide sequence ID" value="NZ_CP012365.1"/>
</dbReference>
<keyword evidence="10 11" id="KW-0961">Cell wall biogenesis/degradation</keyword>
<dbReference type="PANTHER" id="PTHR30400:SF0">
    <property type="entry name" value="BIOSYNTHETIC PEPTIDOGLYCAN TRANSGLYCOSYLASE"/>
    <property type="match status" value="1"/>
</dbReference>
<dbReference type="GO" id="GO:0005886">
    <property type="term" value="C:plasma membrane"/>
    <property type="evidence" value="ECO:0007669"/>
    <property type="project" value="UniProtKB-SubCell"/>
</dbReference>
<comment type="pathway">
    <text evidence="11">Cell wall biogenesis; peptidoglycan biosynthesis.</text>
</comment>
<dbReference type="GO" id="GO:0009252">
    <property type="term" value="P:peptidoglycan biosynthetic process"/>
    <property type="evidence" value="ECO:0007669"/>
    <property type="project" value="UniProtKB-UniRule"/>
</dbReference>
<dbReference type="HAMAP" id="MF_00766">
    <property type="entry name" value="PGT_MtgA"/>
    <property type="match status" value="1"/>
</dbReference>
<evidence type="ECO:0000256" key="6">
    <source>
        <dbReference type="ARBA" id="ARBA00022960"/>
    </source>
</evidence>
<dbReference type="GO" id="GO:0008360">
    <property type="term" value="P:regulation of cell shape"/>
    <property type="evidence" value="ECO:0007669"/>
    <property type="project" value="UniProtKB-KW"/>
</dbReference>
<dbReference type="GO" id="GO:0009274">
    <property type="term" value="C:peptidoglycan-based cell wall"/>
    <property type="evidence" value="ECO:0007669"/>
    <property type="project" value="InterPro"/>
</dbReference>
<dbReference type="EMBL" id="JACANB010000005">
    <property type="protein sequence ID" value="MDM1696733.1"/>
    <property type="molecule type" value="Genomic_DNA"/>
</dbReference>
<dbReference type="Pfam" id="PF00912">
    <property type="entry name" value="Transgly"/>
    <property type="match status" value="1"/>
</dbReference>
<organism evidence="13 14">
    <name type="scientific">Thiopseudomonas alkaliphila</name>
    <dbReference type="NCBI Taxonomy" id="1697053"/>
    <lineage>
        <taxon>Bacteria</taxon>
        <taxon>Pseudomonadati</taxon>
        <taxon>Pseudomonadota</taxon>
        <taxon>Gammaproteobacteria</taxon>
        <taxon>Pseudomonadales</taxon>
        <taxon>Pseudomonadaceae</taxon>
        <taxon>Thiopseudomonas</taxon>
    </lineage>
</organism>
<evidence type="ECO:0000256" key="4">
    <source>
        <dbReference type="ARBA" id="ARBA00022679"/>
    </source>
</evidence>
<keyword evidence="8 11" id="KW-1133">Transmembrane helix</keyword>
<evidence type="ECO:0000313" key="13">
    <source>
        <dbReference type="EMBL" id="MDM1696733.1"/>
    </source>
</evidence>
<evidence type="ECO:0000256" key="1">
    <source>
        <dbReference type="ARBA" id="ARBA00022475"/>
    </source>
</evidence>
<evidence type="ECO:0000256" key="11">
    <source>
        <dbReference type="HAMAP-Rule" id="MF_00766"/>
    </source>
</evidence>
<keyword evidence="4 11" id="KW-0808">Transferase</keyword>
<evidence type="ECO:0000256" key="9">
    <source>
        <dbReference type="ARBA" id="ARBA00023136"/>
    </source>
</evidence>
<dbReference type="NCBIfam" id="TIGR02070">
    <property type="entry name" value="mono_pep_trsgly"/>
    <property type="match status" value="1"/>
</dbReference>
<feature type="domain" description="Glycosyl transferase family 51" evidence="12">
    <location>
        <begin position="52"/>
        <end position="217"/>
    </location>
</feature>
<keyword evidence="7 11" id="KW-0573">Peptidoglycan synthesis</keyword>
<dbReference type="InterPro" id="IPR011812">
    <property type="entry name" value="Pep_trsgly"/>
</dbReference>
<gene>
    <name evidence="11 13" type="primary">mtgA</name>
    <name evidence="13" type="ORF">HX099_08690</name>
</gene>
<evidence type="ECO:0000256" key="5">
    <source>
        <dbReference type="ARBA" id="ARBA00022692"/>
    </source>
</evidence>
<keyword evidence="2 11" id="KW-0997">Cell inner membrane</keyword>
<keyword evidence="9 11" id="KW-0472">Membrane</keyword>
<keyword evidence="5 11" id="KW-0812">Transmembrane</keyword>
<dbReference type="Proteomes" id="UP001173465">
    <property type="component" value="Unassembled WGS sequence"/>
</dbReference>
<keyword evidence="6 11" id="KW-0133">Cell shape</keyword>
<comment type="subcellular location">
    <subcellularLocation>
        <location evidence="11">Cell inner membrane</location>
        <topology evidence="11">Single-pass membrane protein</topology>
    </subcellularLocation>
</comment>
<dbReference type="Gene3D" id="1.10.3810.10">
    <property type="entry name" value="Biosynthetic peptidoglycan transglycosylase-like"/>
    <property type="match status" value="1"/>
</dbReference>
<dbReference type="GO" id="GO:0016763">
    <property type="term" value="F:pentosyltransferase activity"/>
    <property type="evidence" value="ECO:0007669"/>
    <property type="project" value="InterPro"/>
</dbReference>
<comment type="caution">
    <text evidence="13">The sequence shown here is derived from an EMBL/GenBank/DDBJ whole genome shotgun (WGS) entry which is preliminary data.</text>
</comment>
<dbReference type="InterPro" id="IPR023346">
    <property type="entry name" value="Lysozyme-like_dom_sf"/>
</dbReference>
<evidence type="ECO:0000256" key="2">
    <source>
        <dbReference type="ARBA" id="ARBA00022519"/>
    </source>
</evidence>
<dbReference type="GO" id="GO:0008955">
    <property type="term" value="F:peptidoglycan glycosyltransferase activity"/>
    <property type="evidence" value="ECO:0007669"/>
    <property type="project" value="UniProtKB-UniRule"/>
</dbReference>
<evidence type="ECO:0000256" key="7">
    <source>
        <dbReference type="ARBA" id="ARBA00022984"/>
    </source>
</evidence>
<evidence type="ECO:0000256" key="8">
    <source>
        <dbReference type="ARBA" id="ARBA00022989"/>
    </source>
</evidence>
<protein>
    <recommendedName>
        <fullName evidence="11">Biosynthetic peptidoglycan transglycosylase</fullName>
        <ecNumber evidence="11">2.4.99.28</ecNumber>
    </recommendedName>
    <alternativeName>
        <fullName evidence="11">Glycan polymerase</fullName>
    </alternativeName>
    <alternativeName>
        <fullName evidence="11">Peptidoglycan glycosyltransferase MtgA</fullName>
        <shortName evidence="11">PGT</shortName>
    </alternativeName>
</protein>
<comment type="function">
    <text evidence="11">Peptidoglycan polymerase that catalyzes glycan chain elongation from lipid-linked precursors.</text>
</comment>
<evidence type="ECO:0000313" key="14">
    <source>
        <dbReference type="Proteomes" id="UP001173465"/>
    </source>
</evidence>